<dbReference type="OrthoDB" id="838246at2"/>
<dbReference type="Gene3D" id="3.30.530.20">
    <property type="match status" value="1"/>
</dbReference>
<dbReference type="SUPFAM" id="SSF55961">
    <property type="entry name" value="Bet v1-like"/>
    <property type="match status" value="1"/>
</dbReference>
<gene>
    <name evidence="1" type="ORF">DR864_19715</name>
</gene>
<dbReference type="Proteomes" id="UP000251993">
    <property type="component" value="Chromosome"/>
</dbReference>
<evidence type="ECO:0000313" key="1">
    <source>
        <dbReference type="EMBL" id="AXE19810.1"/>
    </source>
</evidence>
<dbReference type="EMBL" id="CP030850">
    <property type="protein sequence ID" value="AXE19810.1"/>
    <property type="molecule type" value="Genomic_DNA"/>
</dbReference>
<dbReference type="KEGG" id="run:DR864_19715"/>
<dbReference type="AlphaFoldDB" id="A0A344TMD9"/>
<sequence length="144" mass="17345">MKLILRTPVQQSYLQVWKGFDETLFRRLSPPFPPVRVVRFDGCLKGNTVELELNFFLFKQLWTSKITEQQGNAEEVFFIDEGVKLPFFLSYWRHRHRIIKDGEHTIIADEIEFRTPSVLTDYLFYPLLYGQFLYRKPIYRKVFS</sequence>
<protein>
    <recommendedName>
        <fullName evidence="3">Ligand-binding SRPBCC domain-containing protein</fullName>
    </recommendedName>
</protein>
<dbReference type="InterPro" id="IPR023393">
    <property type="entry name" value="START-like_dom_sf"/>
</dbReference>
<evidence type="ECO:0000313" key="2">
    <source>
        <dbReference type="Proteomes" id="UP000251993"/>
    </source>
</evidence>
<dbReference type="RefSeq" id="WP_114068578.1">
    <property type="nucleotide sequence ID" value="NZ_CP030850.1"/>
</dbReference>
<keyword evidence="2" id="KW-1185">Reference proteome</keyword>
<name>A0A344TMD9_9BACT</name>
<proteinExistence type="predicted"/>
<reference evidence="1 2" key="1">
    <citation type="submission" date="2018-07" db="EMBL/GenBank/DDBJ databases">
        <title>Genome sequencing of Runella.</title>
        <authorList>
            <person name="Baek M.-G."/>
            <person name="Yi H."/>
        </authorList>
    </citation>
    <scope>NUCLEOTIDE SEQUENCE [LARGE SCALE GENOMIC DNA]</scope>
    <source>
        <strain evidence="1 2">HYN0085</strain>
    </source>
</reference>
<accession>A0A344TMD9</accession>
<organism evidence="1 2">
    <name type="scientific">Runella rosea</name>
    <dbReference type="NCBI Taxonomy" id="2259595"/>
    <lineage>
        <taxon>Bacteria</taxon>
        <taxon>Pseudomonadati</taxon>
        <taxon>Bacteroidota</taxon>
        <taxon>Cytophagia</taxon>
        <taxon>Cytophagales</taxon>
        <taxon>Spirosomataceae</taxon>
        <taxon>Runella</taxon>
    </lineage>
</organism>
<evidence type="ECO:0008006" key="3">
    <source>
        <dbReference type="Google" id="ProtNLM"/>
    </source>
</evidence>